<dbReference type="InterPro" id="IPR017853">
    <property type="entry name" value="GH"/>
</dbReference>
<dbReference type="PANTHER" id="PTHR11177:SF317">
    <property type="entry name" value="CHITINASE 12-RELATED"/>
    <property type="match status" value="1"/>
</dbReference>
<keyword evidence="4" id="KW-0146">Chitin degradation</keyword>
<dbReference type="GO" id="GO:0008061">
    <property type="term" value="F:chitin binding"/>
    <property type="evidence" value="ECO:0007669"/>
    <property type="project" value="InterPro"/>
</dbReference>
<dbReference type="InterPro" id="IPR044060">
    <property type="entry name" value="Bacterial_rp_domain"/>
</dbReference>
<dbReference type="GO" id="GO:0006032">
    <property type="term" value="P:chitin catabolic process"/>
    <property type="evidence" value="ECO:0007669"/>
    <property type="project" value="UniProtKB-KW"/>
</dbReference>
<evidence type="ECO:0000256" key="5">
    <source>
        <dbReference type="ARBA" id="ARBA00023295"/>
    </source>
</evidence>
<comment type="similarity">
    <text evidence="7">Belongs to the glycosyl hydrolase 18 family.</text>
</comment>
<name>A0A151CGR1_9BACT</name>
<dbReference type="GO" id="GO:0008843">
    <property type="term" value="F:endochitinase activity"/>
    <property type="evidence" value="ECO:0007669"/>
    <property type="project" value="UniProtKB-EC"/>
</dbReference>
<feature type="signal peptide" evidence="8">
    <location>
        <begin position="1"/>
        <end position="29"/>
    </location>
</feature>
<dbReference type="STRING" id="1630136.AS592_07585"/>
<protein>
    <recommendedName>
        <fullName evidence="2">chitinase</fullName>
        <ecNumber evidence="2">3.2.1.14</ecNumber>
    </recommendedName>
</protein>
<dbReference type="InterPro" id="IPR029070">
    <property type="entry name" value="Chitinase_insertion_sf"/>
</dbReference>
<evidence type="ECO:0000256" key="8">
    <source>
        <dbReference type="SAM" id="SignalP"/>
    </source>
</evidence>
<evidence type="ECO:0000256" key="6">
    <source>
        <dbReference type="RuleBase" id="RU000489"/>
    </source>
</evidence>
<evidence type="ECO:0000256" key="4">
    <source>
        <dbReference type="ARBA" id="ARBA00023024"/>
    </source>
</evidence>
<reference evidence="10 11" key="1">
    <citation type="submission" date="2015-11" db="EMBL/GenBank/DDBJ databases">
        <title>Draft genome of Sulfurovum riftiae 1812E, a member of the Epsilonproteobacteria isolated from the tube of the deep-sea hydrothermal vent tubewom Riftia pachyptila.</title>
        <authorList>
            <person name="Vetriani C."/>
            <person name="Giovannelli D."/>
        </authorList>
    </citation>
    <scope>NUCLEOTIDE SEQUENCE [LARGE SCALE GENOMIC DNA]</scope>
    <source>
        <strain evidence="10 11">1812E</strain>
    </source>
</reference>
<evidence type="ECO:0000256" key="3">
    <source>
        <dbReference type="ARBA" id="ARBA00022801"/>
    </source>
</evidence>
<dbReference type="AlphaFoldDB" id="A0A151CGR1"/>
<dbReference type="SMART" id="SM00636">
    <property type="entry name" value="Glyco_18"/>
    <property type="match status" value="1"/>
</dbReference>
<feature type="chain" id="PRO_5007578502" description="chitinase" evidence="8">
    <location>
        <begin position="30"/>
        <end position="571"/>
    </location>
</feature>
<evidence type="ECO:0000256" key="2">
    <source>
        <dbReference type="ARBA" id="ARBA00012729"/>
    </source>
</evidence>
<comment type="catalytic activity">
    <reaction evidence="1">
        <text>Random endo-hydrolysis of N-acetyl-beta-D-glucosaminide (1-&gt;4)-beta-linkages in chitin and chitodextrins.</text>
        <dbReference type="EC" id="3.2.1.14"/>
    </reaction>
</comment>
<dbReference type="RefSeq" id="WP_067329870.1">
    <property type="nucleotide sequence ID" value="NZ_LNKT01000012.1"/>
</dbReference>
<keyword evidence="3 6" id="KW-0378">Hydrolase</keyword>
<evidence type="ECO:0000313" key="11">
    <source>
        <dbReference type="Proteomes" id="UP000075359"/>
    </source>
</evidence>
<evidence type="ECO:0000259" key="9">
    <source>
        <dbReference type="PROSITE" id="PS51910"/>
    </source>
</evidence>
<dbReference type="GO" id="GO:0005975">
    <property type="term" value="P:carbohydrate metabolic process"/>
    <property type="evidence" value="ECO:0007669"/>
    <property type="project" value="InterPro"/>
</dbReference>
<dbReference type="SUPFAM" id="SSF51445">
    <property type="entry name" value="(Trans)glycosidases"/>
    <property type="match status" value="1"/>
</dbReference>
<dbReference type="Pfam" id="PF00704">
    <property type="entry name" value="Glyco_hydro_18"/>
    <property type="match status" value="1"/>
</dbReference>
<dbReference type="EMBL" id="LNKT01000012">
    <property type="protein sequence ID" value="KYJ86679.1"/>
    <property type="molecule type" value="Genomic_DNA"/>
</dbReference>
<organism evidence="10 11">
    <name type="scientific">Sulfurovum riftiae</name>
    <dbReference type="NCBI Taxonomy" id="1630136"/>
    <lineage>
        <taxon>Bacteria</taxon>
        <taxon>Pseudomonadati</taxon>
        <taxon>Campylobacterota</taxon>
        <taxon>Epsilonproteobacteria</taxon>
        <taxon>Campylobacterales</taxon>
        <taxon>Sulfurovaceae</taxon>
        <taxon>Sulfurovum</taxon>
    </lineage>
</organism>
<dbReference type="Proteomes" id="UP000075359">
    <property type="component" value="Unassembled WGS sequence"/>
</dbReference>
<keyword evidence="11" id="KW-1185">Reference proteome</keyword>
<dbReference type="Pfam" id="PF18998">
    <property type="entry name" value="Flg_new_2"/>
    <property type="match status" value="2"/>
</dbReference>
<keyword evidence="4" id="KW-0119">Carbohydrate metabolism</keyword>
<evidence type="ECO:0000313" key="10">
    <source>
        <dbReference type="EMBL" id="KYJ86679.1"/>
    </source>
</evidence>
<comment type="caution">
    <text evidence="10">The sequence shown here is derived from an EMBL/GenBank/DDBJ whole genome shotgun (WGS) entry which is preliminary data.</text>
</comment>
<sequence length="571" mass="62459">MNAKNIMKISFLASILLLLMLPAALQARGAPVSVLTSEVSGSGSINPSGGTYKKNNMVPIEAIADTGWHFDHWEGDLSGSDNPTTIRMTSDKHVIAFFSEDTVPGEYTLTSSVIGNGSISFDPSGGIYPEGTSVQLQANPAAGWEFSFWEGDLTGSANPATITMDTNKQITAHFTEEGTPPPAAGKEVVGYFIQWGVYRRDYHVKNIVTSGSSDTLTIINYAFAGIGDDLKCKILDPYADYNNRYDADESVDGIADTVAQPLKGNFNQLKKLKAMYPNIKVMISIGGWSESDKFSDAALPENREAFVNSCINMFIQGNFDPANGVVDPGVFDGIDIDWEYPGACGATCNFRPEDTQNFTALMAEFRRQLDTIDPNLLLSVATPASEEYYQKIELGQIHQYLNWINLMAYDFHGSWEKNGPTNHHANLYASASDPFSPSLSADTAIQGYLTAGVPADKLILGLPFYGRGWASVTNENNGLYQYAGRIPKGTWEKGIEDYKVLKNKGYPGFWDEETQAYWIFNGNTFWTYDNTQSIAAKTSYINDLGLGGVMFWELSGDDTEGTLIHAIGSGL</sequence>
<dbReference type="Gene3D" id="3.20.20.80">
    <property type="entry name" value="Glycosidases"/>
    <property type="match status" value="1"/>
</dbReference>
<keyword evidence="4" id="KW-0624">Polysaccharide degradation</keyword>
<dbReference type="InterPro" id="IPR050314">
    <property type="entry name" value="Glycosyl_Hydrlase_18"/>
</dbReference>
<gene>
    <name evidence="10" type="ORF">AS592_07585</name>
</gene>
<dbReference type="SUPFAM" id="SSF54556">
    <property type="entry name" value="Chitinase insertion domain"/>
    <property type="match status" value="1"/>
</dbReference>
<dbReference type="CDD" id="cd06548">
    <property type="entry name" value="GH18_chitinase"/>
    <property type="match status" value="1"/>
</dbReference>
<dbReference type="PANTHER" id="PTHR11177">
    <property type="entry name" value="CHITINASE"/>
    <property type="match status" value="1"/>
</dbReference>
<dbReference type="PROSITE" id="PS51910">
    <property type="entry name" value="GH18_2"/>
    <property type="match status" value="1"/>
</dbReference>
<keyword evidence="5 6" id="KW-0326">Glycosidase</keyword>
<keyword evidence="8" id="KW-0732">Signal</keyword>
<accession>A0A151CGR1</accession>
<dbReference type="InterPro" id="IPR011583">
    <property type="entry name" value="Chitinase_II/V-like_cat"/>
</dbReference>
<dbReference type="Gene3D" id="3.10.50.10">
    <property type="match status" value="1"/>
</dbReference>
<dbReference type="PROSITE" id="PS01095">
    <property type="entry name" value="GH18_1"/>
    <property type="match status" value="1"/>
</dbReference>
<dbReference type="InterPro" id="IPR001579">
    <property type="entry name" value="Glyco_hydro_18_chit_AS"/>
</dbReference>
<proteinExistence type="inferred from homology"/>
<evidence type="ECO:0000256" key="7">
    <source>
        <dbReference type="RuleBase" id="RU004453"/>
    </source>
</evidence>
<dbReference type="InterPro" id="IPR001223">
    <property type="entry name" value="Glyco_hydro18_cat"/>
</dbReference>
<feature type="domain" description="GH18" evidence="9">
    <location>
        <begin position="186"/>
        <end position="571"/>
    </location>
</feature>
<dbReference type="EC" id="3.2.1.14" evidence="2"/>
<dbReference type="OrthoDB" id="9775889at2"/>
<evidence type="ECO:0000256" key="1">
    <source>
        <dbReference type="ARBA" id="ARBA00000822"/>
    </source>
</evidence>